<evidence type="ECO:0000313" key="3">
    <source>
        <dbReference type="EMBL" id="GAA0651897.1"/>
    </source>
</evidence>
<gene>
    <name evidence="3" type="ORF">GCM10009019_13690</name>
</gene>
<dbReference type="EMBL" id="BAAADU010000002">
    <property type="protein sequence ID" value="GAA0651897.1"/>
    <property type="molecule type" value="Genomic_DNA"/>
</dbReference>
<evidence type="ECO:0000259" key="2">
    <source>
        <dbReference type="Pfam" id="PF26447"/>
    </source>
</evidence>
<evidence type="ECO:0000256" key="1">
    <source>
        <dbReference type="SAM" id="Phobius"/>
    </source>
</evidence>
<dbReference type="InterPro" id="IPR058438">
    <property type="entry name" value="DUF8125"/>
</dbReference>
<keyword evidence="1" id="KW-0812">Transmembrane</keyword>
<proteinExistence type="predicted"/>
<sequence length="255" mass="27702">MWRDLVKYALLAGGGWLALGNDVPSAPEWVGVAVLALVLVAVAVMIATGRLDDLLPDPPRVTLYVINDEDTEVIEEWELSPDQFADAQVRGQLNHLPECKTETYECRAYDPQENVIEGTWRGSIAASDAIGAETANDALNAIEEVRGDLEQQARYGERLQRHLPSVVRTLDRLRAMEQNRALSPHLTPSVGGGDTVTDVIQNQMPDSLLPERMQMNEADTTDAHDDDADELLNGLATFAGVRDADAATDGGGEDA</sequence>
<dbReference type="InterPro" id="IPR058439">
    <property type="entry name" value="DUF8126"/>
</dbReference>
<name>A0AAV3T1F9_9EURY</name>
<feature type="domain" description="DUF8125" evidence="2">
    <location>
        <begin position="137"/>
        <end position="213"/>
    </location>
</feature>
<dbReference type="GeneID" id="68573957"/>
<dbReference type="Pfam" id="PF26446">
    <property type="entry name" value="DUF8125"/>
    <property type="match status" value="1"/>
</dbReference>
<accession>A0AAV3T1F9</accession>
<keyword evidence="1" id="KW-1133">Transmembrane helix</keyword>
<dbReference type="AlphaFoldDB" id="A0AAV3T1F9"/>
<keyword evidence="4" id="KW-1185">Reference proteome</keyword>
<organism evidence="3 4">
    <name type="scientific">Salarchaeum japonicum</name>
    <dbReference type="NCBI Taxonomy" id="555573"/>
    <lineage>
        <taxon>Archaea</taxon>
        <taxon>Methanobacteriati</taxon>
        <taxon>Methanobacteriota</taxon>
        <taxon>Stenosarchaea group</taxon>
        <taxon>Halobacteria</taxon>
        <taxon>Halobacteriales</taxon>
        <taxon>Halobacteriaceae</taxon>
    </lineage>
</organism>
<comment type="caution">
    <text evidence="3">The sequence shown here is derived from an EMBL/GenBank/DDBJ whole genome shotgun (WGS) entry which is preliminary data.</text>
</comment>
<evidence type="ECO:0000313" key="4">
    <source>
        <dbReference type="Proteomes" id="UP001500194"/>
    </source>
</evidence>
<dbReference type="Proteomes" id="UP001500194">
    <property type="component" value="Unassembled WGS sequence"/>
</dbReference>
<reference evidence="3 4" key="1">
    <citation type="journal article" date="2019" name="Int. J. Syst. Evol. Microbiol.">
        <title>The Global Catalogue of Microorganisms (GCM) 10K type strain sequencing project: providing services to taxonomists for standard genome sequencing and annotation.</title>
        <authorList>
            <consortium name="The Broad Institute Genomics Platform"/>
            <consortium name="The Broad Institute Genome Sequencing Center for Infectious Disease"/>
            <person name="Wu L."/>
            <person name="Ma J."/>
        </authorList>
    </citation>
    <scope>NUCLEOTIDE SEQUENCE [LARGE SCALE GENOMIC DNA]</scope>
    <source>
        <strain evidence="3 4">JCM 16327</strain>
    </source>
</reference>
<feature type="transmembrane region" description="Helical" evidence="1">
    <location>
        <begin position="30"/>
        <end position="51"/>
    </location>
</feature>
<keyword evidence="1" id="KW-0472">Membrane</keyword>
<protein>
    <recommendedName>
        <fullName evidence="2">DUF8125 domain-containing protein</fullName>
    </recommendedName>
</protein>
<dbReference type="RefSeq" id="WP_227260942.1">
    <property type="nucleotide sequence ID" value="NZ_BAAADU010000002.1"/>
</dbReference>
<dbReference type="Pfam" id="PF26447">
    <property type="entry name" value="DUF8126"/>
    <property type="match status" value="1"/>
</dbReference>